<feature type="transmembrane region" description="Helical" evidence="10">
    <location>
        <begin position="146"/>
        <end position="164"/>
    </location>
</feature>
<dbReference type="InterPro" id="IPR020846">
    <property type="entry name" value="MFS_dom"/>
</dbReference>
<keyword evidence="3 8" id="KW-0813">Transport</keyword>
<evidence type="ECO:0000256" key="5">
    <source>
        <dbReference type="ARBA" id="ARBA00022989"/>
    </source>
</evidence>
<dbReference type="FunFam" id="1.20.1250.20:FF:000090">
    <property type="entry name" value="MFS sugar transporter, putative"/>
    <property type="match status" value="1"/>
</dbReference>
<feature type="region of interest" description="Disordered" evidence="9">
    <location>
        <begin position="480"/>
        <end position="505"/>
    </location>
</feature>
<evidence type="ECO:0000313" key="12">
    <source>
        <dbReference type="EMBL" id="KAK7002419.1"/>
    </source>
</evidence>
<feature type="transmembrane region" description="Helical" evidence="10">
    <location>
        <begin position="87"/>
        <end position="104"/>
    </location>
</feature>
<dbReference type="GO" id="GO:0005351">
    <property type="term" value="F:carbohydrate:proton symporter activity"/>
    <property type="evidence" value="ECO:0007669"/>
    <property type="project" value="TreeGrafter"/>
</dbReference>
<feature type="domain" description="Major facilitator superfamily (MFS) profile" evidence="11">
    <location>
        <begin position="15"/>
        <end position="458"/>
    </location>
</feature>
<dbReference type="PRINTS" id="PR00171">
    <property type="entry name" value="SUGRTRNSPORT"/>
</dbReference>
<keyword evidence="6 10" id="KW-0472">Membrane</keyword>
<protein>
    <submittedName>
        <fullName evidence="12">General substrate transporter</fullName>
    </submittedName>
</protein>
<feature type="transmembrane region" description="Helical" evidence="10">
    <location>
        <begin position="332"/>
        <end position="351"/>
    </location>
</feature>
<feature type="transmembrane region" description="Helical" evidence="10">
    <location>
        <begin position="110"/>
        <end position="134"/>
    </location>
</feature>
<organism evidence="12 13">
    <name type="scientific">Favolaschia claudopus</name>
    <dbReference type="NCBI Taxonomy" id="2862362"/>
    <lineage>
        <taxon>Eukaryota</taxon>
        <taxon>Fungi</taxon>
        <taxon>Dikarya</taxon>
        <taxon>Basidiomycota</taxon>
        <taxon>Agaricomycotina</taxon>
        <taxon>Agaricomycetes</taxon>
        <taxon>Agaricomycetidae</taxon>
        <taxon>Agaricales</taxon>
        <taxon>Marasmiineae</taxon>
        <taxon>Mycenaceae</taxon>
        <taxon>Favolaschia</taxon>
    </lineage>
</organism>
<evidence type="ECO:0000256" key="9">
    <source>
        <dbReference type="SAM" id="MobiDB-lite"/>
    </source>
</evidence>
<dbReference type="PANTHER" id="PTHR48022">
    <property type="entry name" value="PLASTIDIC GLUCOSE TRANSPORTER 4"/>
    <property type="match status" value="1"/>
</dbReference>
<feature type="transmembrane region" description="Helical" evidence="10">
    <location>
        <begin position="263"/>
        <end position="288"/>
    </location>
</feature>
<name>A0AAW0A981_9AGAR</name>
<gene>
    <name evidence="12" type="ORF">R3P38DRAFT_3215577</name>
</gene>
<comment type="subcellular location">
    <subcellularLocation>
        <location evidence="1">Membrane</location>
        <topology evidence="1">Multi-pass membrane protein</topology>
    </subcellularLocation>
</comment>
<evidence type="ECO:0000256" key="6">
    <source>
        <dbReference type="ARBA" id="ARBA00023136"/>
    </source>
</evidence>
<comment type="similarity">
    <text evidence="2 8">Belongs to the major facilitator superfamily. Sugar transporter (TC 2.A.1.1) family.</text>
</comment>
<dbReference type="PROSITE" id="PS50850">
    <property type="entry name" value="MFS"/>
    <property type="match status" value="1"/>
</dbReference>
<feature type="transmembrane region" description="Helical" evidence="10">
    <location>
        <begin position="179"/>
        <end position="200"/>
    </location>
</feature>
<dbReference type="InterPro" id="IPR005829">
    <property type="entry name" value="Sugar_transporter_CS"/>
</dbReference>
<evidence type="ECO:0000256" key="1">
    <source>
        <dbReference type="ARBA" id="ARBA00004141"/>
    </source>
</evidence>
<dbReference type="InterPro" id="IPR003663">
    <property type="entry name" value="Sugar/inositol_transpt"/>
</dbReference>
<dbReference type="SUPFAM" id="SSF103473">
    <property type="entry name" value="MFS general substrate transporter"/>
    <property type="match status" value="1"/>
</dbReference>
<dbReference type="AlphaFoldDB" id="A0AAW0A981"/>
<dbReference type="NCBIfam" id="TIGR00879">
    <property type="entry name" value="SP"/>
    <property type="match status" value="1"/>
</dbReference>
<dbReference type="PROSITE" id="PS00217">
    <property type="entry name" value="SUGAR_TRANSPORT_2"/>
    <property type="match status" value="1"/>
</dbReference>
<accession>A0AAW0A981</accession>
<dbReference type="InterPro" id="IPR036259">
    <property type="entry name" value="MFS_trans_sf"/>
</dbReference>
<dbReference type="Gene3D" id="1.20.1250.20">
    <property type="entry name" value="MFS general substrate transporter like domains"/>
    <property type="match status" value="1"/>
</dbReference>
<keyword evidence="13" id="KW-1185">Reference proteome</keyword>
<comment type="catalytic activity">
    <reaction evidence="7">
        <text>myo-inositol(out) + H(+)(out) = myo-inositol(in) + H(+)(in)</text>
        <dbReference type="Rhea" id="RHEA:60364"/>
        <dbReference type="ChEBI" id="CHEBI:15378"/>
        <dbReference type="ChEBI" id="CHEBI:17268"/>
    </reaction>
</comment>
<keyword evidence="5 10" id="KW-1133">Transmembrane helix</keyword>
<dbReference type="Proteomes" id="UP001362999">
    <property type="component" value="Unassembled WGS sequence"/>
</dbReference>
<evidence type="ECO:0000256" key="10">
    <source>
        <dbReference type="SAM" id="Phobius"/>
    </source>
</evidence>
<evidence type="ECO:0000256" key="8">
    <source>
        <dbReference type="RuleBase" id="RU003346"/>
    </source>
</evidence>
<keyword evidence="4 10" id="KW-0812">Transmembrane</keyword>
<evidence type="ECO:0000256" key="7">
    <source>
        <dbReference type="ARBA" id="ARBA00049119"/>
    </source>
</evidence>
<dbReference type="PANTHER" id="PTHR48022:SF25">
    <property type="entry name" value="QUINATE TRANSPORTER, PUTATIVE (AFU_ORTHOLOGUE AFUA_5G12950)-RELATED"/>
    <property type="match status" value="1"/>
</dbReference>
<proteinExistence type="inferred from homology"/>
<dbReference type="GO" id="GO:0016020">
    <property type="term" value="C:membrane"/>
    <property type="evidence" value="ECO:0007669"/>
    <property type="project" value="UniProtKB-SubCell"/>
</dbReference>
<sequence>MTRRTSLGDFRAYWLGIVACIGGFLFGYDSGLMGAIITFKSFQSDFHYGTGSATKTNSLVVGIQQAGAFVGCWAIWPVAARWGRRRAIMVCSAIFTLGAVLQTINTHSLAAFYVGRVVAGLGLGGSSVIISMFSSENAPKEIRGRLGSFYQLMYTFGIFTAYWVDYAVANRLGAVTKQWQIPIALQIVPAVLLGVGMLTVTESVRWLAQKGRDDEAWESLKWIRADDSEETRAELQQIQASIAEDRAARSGFKYSELLERDSFTRLCIGVTVFLCQQSVGATALAYYGPQFFKLLVGPGSSNLLLTAIFGAIKIFACGVFVLFFSERIGRKSALIGGGIFMSTCMIIITILTKTVPPPGNGVVTGSGIGTVFLIYADIMAYNFSWGPLPWPIVSEIFPARIKEIGVATGVGSQWLWNFMYSFSVSYMMADMNTYIFLFFGIADIFVVIFTVFVLKETRGLSLEEVQALYALGPAKEYNGGKRTSVGSDGRASSIDKAQVEHAQNV</sequence>
<dbReference type="PROSITE" id="PS00216">
    <property type="entry name" value="SUGAR_TRANSPORT_1"/>
    <property type="match status" value="1"/>
</dbReference>
<feature type="transmembrane region" description="Helical" evidence="10">
    <location>
        <begin position="59"/>
        <end position="80"/>
    </location>
</feature>
<feature type="transmembrane region" description="Helical" evidence="10">
    <location>
        <begin position="363"/>
        <end position="383"/>
    </location>
</feature>
<comment type="caution">
    <text evidence="12">The sequence shown here is derived from an EMBL/GenBank/DDBJ whole genome shotgun (WGS) entry which is preliminary data.</text>
</comment>
<evidence type="ECO:0000313" key="13">
    <source>
        <dbReference type="Proteomes" id="UP001362999"/>
    </source>
</evidence>
<feature type="transmembrane region" description="Helical" evidence="10">
    <location>
        <begin position="12"/>
        <end position="39"/>
    </location>
</feature>
<feature type="transmembrane region" description="Helical" evidence="10">
    <location>
        <begin position="303"/>
        <end position="325"/>
    </location>
</feature>
<evidence type="ECO:0000259" key="11">
    <source>
        <dbReference type="PROSITE" id="PS50850"/>
    </source>
</evidence>
<evidence type="ECO:0000256" key="4">
    <source>
        <dbReference type="ARBA" id="ARBA00022692"/>
    </source>
</evidence>
<dbReference type="InterPro" id="IPR005828">
    <property type="entry name" value="MFS_sugar_transport-like"/>
</dbReference>
<reference evidence="12 13" key="1">
    <citation type="journal article" date="2024" name="J Genomics">
        <title>Draft genome sequencing and assembly of Favolaschia claudopus CIRM-BRFM 2984 isolated from oak limbs.</title>
        <authorList>
            <person name="Navarro D."/>
            <person name="Drula E."/>
            <person name="Chaduli D."/>
            <person name="Cazenave R."/>
            <person name="Ahrendt S."/>
            <person name="Wang J."/>
            <person name="Lipzen A."/>
            <person name="Daum C."/>
            <person name="Barry K."/>
            <person name="Grigoriev I.V."/>
            <person name="Favel A."/>
            <person name="Rosso M.N."/>
            <person name="Martin F."/>
        </authorList>
    </citation>
    <scope>NUCLEOTIDE SEQUENCE [LARGE SCALE GENOMIC DNA]</scope>
    <source>
        <strain evidence="12 13">CIRM-BRFM 2984</strain>
    </source>
</reference>
<evidence type="ECO:0000256" key="3">
    <source>
        <dbReference type="ARBA" id="ARBA00022448"/>
    </source>
</evidence>
<dbReference type="InterPro" id="IPR050360">
    <property type="entry name" value="MFS_Sugar_Transporters"/>
</dbReference>
<evidence type="ECO:0000256" key="2">
    <source>
        <dbReference type="ARBA" id="ARBA00010992"/>
    </source>
</evidence>
<dbReference type="Pfam" id="PF00083">
    <property type="entry name" value="Sugar_tr"/>
    <property type="match status" value="1"/>
</dbReference>
<feature type="transmembrane region" description="Helical" evidence="10">
    <location>
        <begin position="434"/>
        <end position="454"/>
    </location>
</feature>
<dbReference type="EMBL" id="JAWWNJ010000079">
    <property type="protein sequence ID" value="KAK7002419.1"/>
    <property type="molecule type" value="Genomic_DNA"/>
</dbReference>